<dbReference type="SUPFAM" id="SSF53850">
    <property type="entry name" value="Periplasmic binding protein-like II"/>
    <property type="match status" value="1"/>
</dbReference>
<proteinExistence type="predicted"/>
<name>A0A0C2BVE9_9BURK</name>
<dbReference type="EMBL" id="JWJG01000028">
    <property type="protein sequence ID" value="KIF83984.1"/>
    <property type="molecule type" value="Genomic_DNA"/>
</dbReference>
<reference evidence="1 2" key="1">
    <citation type="submission" date="2014-12" db="EMBL/GenBank/DDBJ databases">
        <title>Denitrispirillum autotrophicum gen. nov., sp. nov., Denitrifying, Facultatively Autotrophic Bacteria Isolated from Rice Paddy Soil.</title>
        <authorList>
            <person name="Ishii S."/>
            <person name="Ashida N."/>
            <person name="Ohno H."/>
            <person name="Otsuka S."/>
            <person name="Yokota A."/>
            <person name="Senoo K."/>
        </authorList>
    </citation>
    <scope>NUCLEOTIDE SEQUENCE [LARGE SCALE GENOMIC DNA]</scope>
    <source>
        <strain evidence="1 2">TSA66</strain>
    </source>
</reference>
<dbReference type="PANTHER" id="PTHR35936:SF17">
    <property type="entry name" value="ARGININE-BINDING EXTRACELLULAR PROTEIN ARTP"/>
    <property type="match status" value="1"/>
</dbReference>
<comment type="caution">
    <text evidence="1">The sequence shown here is derived from an EMBL/GenBank/DDBJ whole genome shotgun (WGS) entry which is preliminary data.</text>
</comment>
<evidence type="ECO:0000313" key="1">
    <source>
        <dbReference type="EMBL" id="KIF83984.1"/>
    </source>
</evidence>
<keyword evidence="2" id="KW-1185">Reference proteome</keyword>
<accession>A0A0C2BVE9</accession>
<gene>
    <name evidence="1" type="ORF">TSA66_24520</name>
</gene>
<dbReference type="Proteomes" id="UP000031572">
    <property type="component" value="Unassembled WGS sequence"/>
</dbReference>
<dbReference type="PANTHER" id="PTHR35936">
    <property type="entry name" value="MEMBRANE-BOUND LYTIC MUREIN TRANSGLYCOSYLASE F"/>
    <property type="match status" value="1"/>
</dbReference>
<protein>
    <submittedName>
        <fullName evidence="1">ABC transporter substrate-binding protein</fullName>
    </submittedName>
</protein>
<dbReference type="AlphaFoldDB" id="A0A0C2BVE9"/>
<evidence type="ECO:0000313" key="2">
    <source>
        <dbReference type="Proteomes" id="UP000031572"/>
    </source>
</evidence>
<organism evidence="1 2">
    <name type="scientific">Noviherbaspirillum autotrophicum</name>
    <dbReference type="NCBI Taxonomy" id="709839"/>
    <lineage>
        <taxon>Bacteria</taxon>
        <taxon>Pseudomonadati</taxon>
        <taxon>Pseudomonadota</taxon>
        <taxon>Betaproteobacteria</taxon>
        <taxon>Burkholderiales</taxon>
        <taxon>Oxalobacteraceae</taxon>
        <taxon>Noviherbaspirillum</taxon>
    </lineage>
</organism>
<dbReference type="STRING" id="709839.TSA66_24520"/>
<sequence>MLVAAALASACAGALGADALARAKQRGKLVAGIHYVVPEYKAGAKFRTPEALDTALLEDAARRLQLPLATVRAPSGKADITLAAFTENAPRRDGSTLIPTGYAAGPMAIMRTDTGIKAWEHLKSRKVCLSAGGRYVGMMEAKYGAIELVYAAPADALIALRTGLCDAAVHDNTLLEEIVKLPEWKKFSASLPTGPRSMLAFVMPASDTKTAAFLTQLASDWKADGYPDQLAKKAARNIAFEVYLDQDVPDCH</sequence>
<dbReference type="Gene3D" id="3.40.190.10">
    <property type="entry name" value="Periplasmic binding protein-like II"/>
    <property type="match status" value="2"/>
</dbReference>